<dbReference type="InterPro" id="IPR047002">
    <property type="entry name" value="Tcp10_C_sf"/>
</dbReference>
<dbReference type="eggNOG" id="ENOG502QQR0">
    <property type="taxonomic scope" value="Eukaryota"/>
</dbReference>
<feature type="compositionally biased region" description="Basic and acidic residues" evidence="3">
    <location>
        <begin position="139"/>
        <end position="149"/>
    </location>
</feature>
<dbReference type="GeneID" id="27686537"/>
<evidence type="ECO:0000256" key="2">
    <source>
        <dbReference type="SAM" id="Coils"/>
    </source>
</evidence>
<dbReference type="STRING" id="645134.A0A0L0HNY0"/>
<feature type="compositionally biased region" description="Polar residues" evidence="3">
    <location>
        <begin position="165"/>
        <end position="182"/>
    </location>
</feature>
<dbReference type="OrthoDB" id="10252174at2759"/>
<proteinExistence type="inferred from homology"/>
<evidence type="ECO:0000256" key="3">
    <source>
        <dbReference type="SAM" id="MobiDB-lite"/>
    </source>
</evidence>
<reference evidence="5 6" key="1">
    <citation type="submission" date="2009-08" db="EMBL/GenBank/DDBJ databases">
        <title>The Genome Sequence of Spizellomyces punctatus strain DAOM BR117.</title>
        <authorList>
            <consortium name="The Broad Institute Genome Sequencing Platform"/>
            <person name="Russ C."/>
            <person name="Cuomo C."/>
            <person name="Shea T."/>
            <person name="Young S.K."/>
            <person name="Zeng Q."/>
            <person name="Koehrsen M."/>
            <person name="Haas B."/>
            <person name="Borodovsky M."/>
            <person name="Guigo R."/>
            <person name="Alvarado L."/>
            <person name="Berlin A."/>
            <person name="Bochicchio J."/>
            <person name="Borenstein D."/>
            <person name="Chapman S."/>
            <person name="Chen Z."/>
            <person name="Engels R."/>
            <person name="Freedman E."/>
            <person name="Gellesch M."/>
            <person name="Goldberg J."/>
            <person name="Griggs A."/>
            <person name="Gujja S."/>
            <person name="Heiman D."/>
            <person name="Hepburn T."/>
            <person name="Howarth C."/>
            <person name="Jen D."/>
            <person name="Larson L."/>
            <person name="Lewis B."/>
            <person name="Mehta T."/>
            <person name="Park D."/>
            <person name="Pearson M."/>
            <person name="Roberts A."/>
            <person name="Saif S."/>
            <person name="Shenoy N."/>
            <person name="Sisk P."/>
            <person name="Stolte C."/>
            <person name="Sykes S."/>
            <person name="Thomson T."/>
            <person name="Walk T."/>
            <person name="White J."/>
            <person name="Yandava C."/>
            <person name="Burger G."/>
            <person name="Gray M.W."/>
            <person name="Holland P.W.H."/>
            <person name="King N."/>
            <person name="Lang F.B.F."/>
            <person name="Roger A.J."/>
            <person name="Ruiz-Trillo I."/>
            <person name="Lander E."/>
            <person name="Nusbaum C."/>
        </authorList>
    </citation>
    <scope>NUCLEOTIDE SEQUENCE [LARGE SCALE GENOMIC DNA]</scope>
    <source>
        <strain evidence="5 6">DAOM BR117</strain>
    </source>
</reference>
<dbReference type="InterPro" id="IPR009852">
    <property type="entry name" value="CENPJ_C_dom"/>
</dbReference>
<sequence>MLADIEKPICPAGLTFEELLDRQLKIDDTNPCSNRAQHRSPLKTISTPRSSPTCREELTENANPAVEKAIENDDVDVILETQVLTPARLANRKRWHQIQRSAADQRDEFEELERLILGGSTSDEEEEGASTGPANEMDNSAKKEADSVGRRVNGRGHCSPKASAENLSTTNRPRMTSTNGNLTADPGLHPMHRFRGRNNSSQDKPLITEEDEPKNWREVTSPMASSKRFLSKVFSEGEQPGRLDNVPDSAHPGNGVDIPIADASDIEAQASEGDSSSAGIGPSRLLYSLFPGLRPKLNKPAEDPGKLGEEASDGLPKKSTSTIEDELKQKLQNLQQELEKFKKADDLTRRGSRENEQAMKILDGEKKSFEKFKQEEIEKINQMREDALRDLKRERKIWEKQRKAAEILPTKRERQDVELLRKQIETLQASFKEKESRMTLAQDRLKRRVEDLTRRNMELQEEVKVLEQERAAYVERNQTCLETVHRPPVYAKHQPVIIKHVKGAESTPTNGWTSREEERIGSSAPSPSSTTQSISAVTKKRVSRRSISNSAKSKAAVAELDALEKRLSFSGCVEQRTTSDGKLERIYANGIKLVRYSNGTLKEVHPDDELIVIHFTNGDSKTVFADGRIVYWYTEQRTLHTTYKDGLQVYEFSNGQVEKHYPDGTNEIVFADKTVKYIFTNGEEESLFPDGRIQRVEENGKKTWEYPNGIKEVYLNGVRTKYYGDGLVKISNPDGTEEMRWSDGRVKVRDAEGRVVYDNKVME</sequence>
<dbReference type="AlphaFoldDB" id="A0A0L0HNY0"/>
<evidence type="ECO:0000313" key="5">
    <source>
        <dbReference type="EMBL" id="KND02529.1"/>
    </source>
</evidence>
<dbReference type="InParanoid" id="A0A0L0HNY0"/>
<dbReference type="Proteomes" id="UP000053201">
    <property type="component" value="Unassembled WGS sequence"/>
</dbReference>
<dbReference type="InterPro" id="IPR026581">
    <property type="entry name" value="TCP10L/CENPJ"/>
</dbReference>
<feature type="domain" description="Centromere protein J C-terminal" evidence="4">
    <location>
        <begin position="573"/>
        <end position="604"/>
    </location>
</feature>
<feature type="region of interest" description="Disordered" evidence="3">
    <location>
        <begin position="116"/>
        <end position="210"/>
    </location>
</feature>
<dbReference type="PANTHER" id="PTHR10331">
    <property type="entry name" value="T COMPLEX PROTEIN 10"/>
    <property type="match status" value="1"/>
</dbReference>
<feature type="compositionally biased region" description="Basic and acidic residues" evidence="3">
    <location>
        <begin position="299"/>
        <end position="309"/>
    </location>
</feature>
<evidence type="ECO:0000313" key="6">
    <source>
        <dbReference type="Proteomes" id="UP000053201"/>
    </source>
</evidence>
<protein>
    <recommendedName>
        <fullName evidence="4">Centromere protein J C-terminal domain-containing protein</fullName>
    </recommendedName>
</protein>
<feature type="domain" description="Centromere protein J C-terminal" evidence="4">
    <location>
        <begin position="680"/>
        <end position="714"/>
    </location>
</feature>
<feature type="region of interest" description="Disordered" evidence="3">
    <location>
        <begin position="31"/>
        <end position="55"/>
    </location>
</feature>
<gene>
    <name evidence="5" type="ORF">SPPG_02988</name>
</gene>
<dbReference type="Pfam" id="PF07202">
    <property type="entry name" value="Tcp10_C"/>
    <property type="match status" value="3"/>
</dbReference>
<name>A0A0L0HNY0_SPIPD</name>
<feature type="region of interest" description="Disordered" evidence="3">
    <location>
        <begin position="503"/>
        <end position="545"/>
    </location>
</feature>
<feature type="compositionally biased region" description="Polar residues" evidence="3">
    <location>
        <begin position="43"/>
        <end position="53"/>
    </location>
</feature>
<keyword evidence="6" id="KW-1185">Reference proteome</keyword>
<organism evidence="5 6">
    <name type="scientific">Spizellomyces punctatus (strain DAOM BR117)</name>
    <dbReference type="NCBI Taxonomy" id="645134"/>
    <lineage>
        <taxon>Eukaryota</taxon>
        <taxon>Fungi</taxon>
        <taxon>Fungi incertae sedis</taxon>
        <taxon>Chytridiomycota</taxon>
        <taxon>Chytridiomycota incertae sedis</taxon>
        <taxon>Chytridiomycetes</taxon>
        <taxon>Spizellomycetales</taxon>
        <taxon>Spizellomycetaceae</taxon>
        <taxon>Spizellomyces</taxon>
    </lineage>
</organism>
<evidence type="ECO:0000259" key="4">
    <source>
        <dbReference type="Pfam" id="PF07202"/>
    </source>
</evidence>
<dbReference type="Gene3D" id="2.60.450.20">
    <property type="match status" value="1"/>
</dbReference>
<feature type="region of interest" description="Disordered" evidence="3">
    <location>
        <begin position="296"/>
        <end position="321"/>
    </location>
</feature>
<dbReference type="RefSeq" id="XP_016610568.1">
    <property type="nucleotide sequence ID" value="XM_016751273.1"/>
</dbReference>
<dbReference type="EMBL" id="KQ257453">
    <property type="protein sequence ID" value="KND02529.1"/>
    <property type="molecule type" value="Genomic_DNA"/>
</dbReference>
<keyword evidence="2" id="KW-0175">Coiled coil</keyword>
<feature type="domain" description="Centromere protein J C-terminal" evidence="4">
    <location>
        <begin position="644"/>
        <end position="676"/>
    </location>
</feature>
<feature type="compositionally biased region" description="Low complexity" evidence="3">
    <location>
        <begin position="522"/>
        <end position="536"/>
    </location>
</feature>
<dbReference type="PANTHER" id="PTHR10331:SF6">
    <property type="entry name" value="SPINDLE ASSEMBLY ABNORMAL 4"/>
    <property type="match status" value="1"/>
</dbReference>
<dbReference type="OMA" id="RENTQMR"/>
<evidence type="ECO:0000256" key="1">
    <source>
        <dbReference type="ARBA" id="ARBA00005627"/>
    </source>
</evidence>
<comment type="similarity">
    <text evidence="1">Belongs to the TCP10 family.</text>
</comment>
<accession>A0A0L0HNY0</accession>
<feature type="coiled-coil region" evidence="2">
    <location>
        <begin position="374"/>
        <end position="476"/>
    </location>
</feature>
<dbReference type="VEuPathDB" id="FungiDB:SPPG_02988"/>